<dbReference type="Proteomes" id="UP001444071">
    <property type="component" value="Unassembled WGS sequence"/>
</dbReference>
<proteinExistence type="predicted"/>
<evidence type="ECO:0000259" key="1">
    <source>
        <dbReference type="Pfam" id="PF18078"/>
    </source>
</evidence>
<organism evidence="3 4">
    <name type="scientific">Xenotaenia resolanae</name>
    <dbReference type="NCBI Taxonomy" id="208358"/>
    <lineage>
        <taxon>Eukaryota</taxon>
        <taxon>Metazoa</taxon>
        <taxon>Chordata</taxon>
        <taxon>Craniata</taxon>
        <taxon>Vertebrata</taxon>
        <taxon>Euteleostomi</taxon>
        <taxon>Actinopterygii</taxon>
        <taxon>Neopterygii</taxon>
        <taxon>Teleostei</taxon>
        <taxon>Neoteleostei</taxon>
        <taxon>Acanthomorphata</taxon>
        <taxon>Ovalentaria</taxon>
        <taxon>Atherinomorphae</taxon>
        <taxon>Cyprinodontiformes</taxon>
        <taxon>Goodeidae</taxon>
        <taxon>Xenotaenia</taxon>
    </lineage>
</organism>
<feature type="non-terminal residue" evidence="3">
    <location>
        <position position="456"/>
    </location>
</feature>
<keyword evidence="4" id="KW-1185">Reference proteome</keyword>
<dbReference type="InterPro" id="IPR040581">
    <property type="entry name" value="Thioredoxin_11"/>
</dbReference>
<dbReference type="Pfam" id="PF18078">
    <property type="entry name" value="Thioredoxin_11"/>
    <property type="match status" value="1"/>
</dbReference>
<dbReference type="PANTHER" id="PTHR31594">
    <property type="entry name" value="AIG1-TYPE G DOMAIN-CONTAINING PROTEIN"/>
    <property type="match status" value="1"/>
</dbReference>
<name>A0ABV0X3M0_9TELE</name>
<evidence type="ECO:0000313" key="4">
    <source>
        <dbReference type="Proteomes" id="UP001444071"/>
    </source>
</evidence>
<sequence>MDLNVSLKASFLGGLIQVGGSAGFLNDKKKFKNQSRITFQYKATTEYEGLTLSSLNVDNPQAKELVEKSNATHVVTGILYGANAFFVFDSEKLDSSSVKTIEGSMQAVMNKIPLVDIEAKAELKLNEAEKSITNKFSCTFYGDFILDKNPATFEDALHTYYKLPELLGKNGENSVPVKVWLTPLKDLEICGAELKKHISTGLLRKTTNSIESIREMEMRCREAQEEKVAVSFPQIRKKLILFEVLCKDYTTMLRQTMQEKIPLIREGKEDEESVEKLLDDQEKSPFSSKNLDKWLDNAEREINVIRSCVDIMEGIKIVPDENNLEREALAAGLEDVTCFVFTSLESDDPFLDQMMNYLSKDKTKPPPSVTPPTKDQWFFSDQVITNMRKKASEIISTAKELQGSSKFRFLVAALPKEEVKGATIYQYRNGRLKTEDFSRPAVPDVTAQLDPRDLAW</sequence>
<dbReference type="InterPro" id="IPR052090">
    <property type="entry name" value="Cytolytic_pore-forming_toxin"/>
</dbReference>
<reference evidence="3 4" key="1">
    <citation type="submission" date="2021-06" db="EMBL/GenBank/DDBJ databases">
        <authorList>
            <person name="Palmer J.M."/>
        </authorList>
    </citation>
    <scope>NUCLEOTIDE SEQUENCE [LARGE SCALE GENOMIC DNA]</scope>
    <source>
        <strain evidence="3 4">XR_2019</strain>
        <tissue evidence="3">Muscle</tissue>
    </source>
</reference>
<evidence type="ECO:0000259" key="2">
    <source>
        <dbReference type="Pfam" id="PF21109"/>
    </source>
</evidence>
<dbReference type="InterPro" id="IPR048997">
    <property type="entry name" value="Stonustoxin-like_helical"/>
</dbReference>
<feature type="domain" description="SNTX thioredoxin-like" evidence="1">
    <location>
        <begin position="314"/>
        <end position="438"/>
    </location>
</feature>
<dbReference type="EMBL" id="JAHRIM010085816">
    <property type="protein sequence ID" value="MEQ2276289.1"/>
    <property type="molecule type" value="Genomic_DNA"/>
</dbReference>
<gene>
    <name evidence="3" type="ORF">XENORESO_017056</name>
</gene>
<accession>A0ABV0X3M0</accession>
<protein>
    <recommendedName>
        <fullName evidence="5">SNTX thioredoxin-like domain-containing protein</fullName>
    </recommendedName>
</protein>
<evidence type="ECO:0008006" key="5">
    <source>
        <dbReference type="Google" id="ProtNLM"/>
    </source>
</evidence>
<evidence type="ECO:0000313" key="3">
    <source>
        <dbReference type="EMBL" id="MEQ2276289.1"/>
    </source>
</evidence>
<dbReference type="Pfam" id="PF21109">
    <property type="entry name" value="Stonustoxin_helical"/>
    <property type="match status" value="1"/>
</dbReference>
<comment type="caution">
    <text evidence="3">The sequence shown here is derived from an EMBL/GenBank/DDBJ whole genome shotgun (WGS) entry which is preliminary data.</text>
</comment>
<dbReference type="PANTHER" id="PTHR31594:SF16">
    <property type="entry name" value="SI:CH211-281L24.3"/>
    <property type="match status" value="1"/>
</dbReference>
<feature type="domain" description="Stonustoxin-like helical" evidence="2">
    <location>
        <begin position="209"/>
        <end position="303"/>
    </location>
</feature>